<dbReference type="OrthoDB" id="329666at2759"/>
<gene>
    <name evidence="3" type="primary">Mo00835</name>
    <name evidence="3" type="ORF">E5Q_00835</name>
</gene>
<evidence type="ECO:0000256" key="1">
    <source>
        <dbReference type="ARBA" id="ARBA00004123"/>
    </source>
</evidence>
<dbReference type="InterPro" id="IPR019140">
    <property type="entry name" value="MCM_complex-bd"/>
</dbReference>
<dbReference type="eggNOG" id="KOG2545">
    <property type="taxonomic scope" value="Eukaryota"/>
</dbReference>
<reference evidence="3 4" key="2">
    <citation type="journal article" date="2012" name="Open Biol.">
        <title>Characteristics of nucleosomes and linker DNA regions on the genome of the basidiomycete Mixia osmundae revealed by mono- and dinucleosome mapping.</title>
        <authorList>
            <person name="Nishida H."/>
            <person name="Kondo S."/>
            <person name="Matsumoto T."/>
            <person name="Suzuki Y."/>
            <person name="Yoshikawa H."/>
            <person name="Taylor T.D."/>
            <person name="Sugiyama J."/>
        </authorList>
    </citation>
    <scope>NUCLEOTIDE SEQUENCE [LARGE SCALE GENOMIC DNA]</scope>
    <source>
        <strain evidence="4">CBS 9802 / IAM 14324 / JCM 22182 / KY 12970</strain>
    </source>
</reference>
<dbReference type="EMBL" id="BABT02000028">
    <property type="protein sequence ID" value="GAA94187.1"/>
    <property type="molecule type" value="Genomic_DNA"/>
</dbReference>
<dbReference type="AlphaFoldDB" id="G7DUC7"/>
<dbReference type="PANTHER" id="PTHR13489:SF0">
    <property type="entry name" value="MINI-CHROMOSOME MAINTENANCE COMPLEX-BINDING PROTEIN"/>
    <property type="match status" value="1"/>
</dbReference>
<comment type="caution">
    <text evidence="3">The sequence shown here is derived from an EMBL/GenBank/DDBJ whole genome shotgun (WGS) entry which is preliminary data.</text>
</comment>
<name>G7DUC7_MIXOS</name>
<dbReference type="HOGENOM" id="CLU_029811_2_0_1"/>
<dbReference type="Proteomes" id="UP000009131">
    <property type="component" value="Unassembled WGS sequence"/>
</dbReference>
<reference evidence="3 4" key="1">
    <citation type="journal article" date="2011" name="J. Gen. Appl. Microbiol.">
        <title>Draft genome sequencing of the enigmatic basidiomycete Mixia osmundae.</title>
        <authorList>
            <person name="Nishida H."/>
            <person name="Nagatsuka Y."/>
            <person name="Sugiyama J."/>
        </authorList>
    </citation>
    <scope>NUCLEOTIDE SEQUENCE [LARGE SCALE GENOMIC DNA]</scope>
    <source>
        <strain evidence="4">CBS 9802 / IAM 14324 / JCM 22182 / KY 12970</strain>
    </source>
</reference>
<dbReference type="GO" id="GO:0006261">
    <property type="term" value="P:DNA-templated DNA replication"/>
    <property type="evidence" value="ECO:0007669"/>
    <property type="project" value="TreeGrafter"/>
</dbReference>
<comment type="subcellular location">
    <subcellularLocation>
        <location evidence="1">Nucleus</location>
    </subcellularLocation>
</comment>
<dbReference type="STRING" id="764103.G7DUC7"/>
<evidence type="ECO:0000313" key="3">
    <source>
        <dbReference type="EMBL" id="GAA94187.1"/>
    </source>
</evidence>
<dbReference type="GO" id="GO:0005634">
    <property type="term" value="C:nucleus"/>
    <property type="evidence" value="ECO:0007669"/>
    <property type="project" value="UniProtKB-SubCell"/>
</dbReference>
<dbReference type="FunCoup" id="G7DUC7">
    <property type="interactions" value="11"/>
</dbReference>
<evidence type="ECO:0008006" key="5">
    <source>
        <dbReference type="Google" id="ProtNLM"/>
    </source>
</evidence>
<dbReference type="GO" id="GO:0003682">
    <property type="term" value="F:chromatin binding"/>
    <property type="evidence" value="ECO:0007669"/>
    <property type="project" value="TreeGrafter"/>
</dbReference>
<accession>G7DUC7</accession>
<dbReference type="PANTHER" id="PTHR13489">
    <property type="entry name" value="MINI-CHROMOSOME MAINTENANCE COMPLEX-BINDING PROTEIN"/>
    <property type="match status" value="1"/>
</dbReference>
<sequence length="511" mass="55554">MVEASFADAQARPLDVIQALAKQHLYSDTSTDAFELRVTNRFKELLADKFDQIPSLDQTDALEQHSLVRFRCMLQDTGLGSEVYAATTRDNAGNEHYRLWCDEAPSDSSTDLRPQDDASALRERQLIYAVEIPGEAAWLRPAQDVLSNAANLTPDDSKSRDLLSGKFPLPGTSHKAALLKLYVPDDSLKAADTVEVIGILDRTSFSPGSLDDPGAPLDETATGPTIPSLHIVAYQAVDRTSIRNALPSLSQRSAVRDALVAYIAKALDGDLIAAEWTLLHLISKTHTRRGALALGSLPLNLTLPSSKLGESEKLLHETLAYLLPTFVELPMTIDALNATTPYSPVSKDENLQAGRLQLAPGTQVLIDERALHEGKLNEAGLKNVQAVTRAISDQKLSYIFPFSSFDLDIDLNFLVLSIGKSFLQISCNVPVQPQGGSSGASNPTSPDLAAFRAIIAEARAQSFTIPDAVSKHIQDEFVEQRRSAPSGVITQEDLQLRLTLARLLSLKSREA</sequence>
<dbReference type="Pfam" id="PF09739">
    <property type="entry name" value="MCM_bind"/>
    <property type="match status" value="2"/>
</dbReference>
<dbReference type="InParanoid" id="G7DUC7"/>
<keyword evidence="2" id="KW-0539">Nucleus</keyword>
<proteinExistence type="predicted"/>
<organism evidence="3 4">
    <name type="scientific">Mixia osmundae (strain CBS 9802 / IAM 14324 / JCM 22182 / KY 12970)</name>
    <dbReference type="NCBI Taxonomy" id="764103"/>
    <lineage>
        <taxon>Eukaryota</taxon>
        <taxon>Fungi</taxon>
        <taxon>Dikarya</taxon>
        <taxon>Basidiomycota</taxon>
        <taxon>Pucciniomycotina</taxon>
        <taxon>Mixiomycetes</taxon>
        <taxon>Mixiales</taxon>
        <taxon>Mixiaceae</taxon>
        <taxon>Mixia</taxon>
    </lineage>
</organism>
<evidence type="ECO:0000313" key="4">
    <source>
        <dbReference type="Proteomes" id="UP000009131"/>
    </source>
</evidence>
<evidence type="ECO:0000256" key="2">
    <source>
        <dbReference type="ARBA" id="ARBA00023242"/>
    </source>
</evidence>
<keyword evidence="4" id="KW-1185">Reference proteome</keyword>
<protein>
    <recommendedName>
        <fullName evidence="5">Mini-chromosome maintenance complex-binding protein</fullName>
    </recommendedName>
</protein>